<evidence type="ECO:0000313" key="6">
    <source>
        <dbReference type="EMBL" id="RHC54454.1"/>
    </source>
</evidence>
<evidence type="ECO:0000256" key="3">
    <source>
        <dbReference type="ARBA" id="ARBA00023163"/>
    </source>
</evidence>
<dbReference type="PANTHER" id="PTHR30363:SF44">
    <property type="entry name" value="AGA OPERON TRANSCRIPTIONAL REPRESSOR-RELATED"/>
    <property type="match status" value="1"/>
</dbReference>
<dbReference type="PRINTS" id="PR00037">
    <property type="entry name" value="HTHLACR"/>
</dbReference>
<dbReference type="SUPFAM" id="SSF46785">
    <property type="entry name" value="Winged helix' DNA-binding domain"/>
    <property type="match status" value="1"/>
</dbReference>
<evidence type="ECO:0000256" key="2">
    <source>
        <dbReference type="ARBA" id="ARBA00023125"/>
    </source>
</evidence>
<accession>A0A414ASI4</accession>
<evidence type="ECO:0000313" key="5">
    <source>
        <dbReference type="EMBL" id="RGV77643.1"/>
    </source>
</evidence>
<dbReference type="Proteomes" id="UP000283975">
    <property type="component" value="Unassembled WGS sequence"/>
</dbReference>
<comment type="caution">
    <text evidence="6">The sequence shown here is derived from an EMBL/GenBank/DDBJ whole genome shotgun (WGS) entry which is preliminary data.</text>
</comment>
<keyword evidence="3" id="KW-0804">Transcription</keyword>
<dbReference type="SMART" id="SM00420">
    <property type="entry name" value="HTH_DEOR"/>
    <property type="match status" value="1"/>
</dbReference>
<name>A0A414ASI4_9FIRM</name>
<keyword evidence="1" id="KW-0805">Transcription regulation</keyword>
<keyword evidence="2" id="KW-0238">DNA-binding</keyword>
<evidence type="ECO:0000259" key="4">
    <source>
        <dbReference type="PROSITE" id="PS51000"/>
    </source>
</evidence>
<dbReference type="InterPro" id="IPR001034">
    <property type="entry name" value="DeoR_HTH"/>
</dbReference>
<dbReference type="AlphaFoldDB" id="A0A414ASI4"/>
<dbReference type="SMART" id="SM01134">
    <property type="entry name" value="DeoRC"/>
    <property type="match status" value="1"/>
</dbReference>
<dbReference type="SUPFAM" id="SSF100950">
    <property type="entry name" value="NagB/RpiA/CoA transferase-like"/>
    <property type="match status" value="1"/>
</dbReference>
<dbReference type="PROSITE" id="PS00894">
    <property type="entry name" value="HTH_DEOR_1"/>
    <property type="match status" value="1"/>
</dbReference>
<proteinExistence type="predicted"/>
<dbReference type="GO" id="GO:0003700">
    <property type="term" value="F:DNA-binding transcription factor activity"/>
    <property type="evidence" value="ECO:0007669"/>
    <property type="project" value="InterPro"/>
</dbReference>
<organism evidence="6 7">
    <name type="scientific">Enterocloster bolteae</name>
    <dbReference type="NCBI Taxonomy" id="208479"/>
    <lineage>
        <taxon>Bacteria</taxon>
        <taxon>Bacillati</taxon>
        <taxon>Bacillota</taxon>
        <taxon>Clostridia</taxon>
        <taxon>Lachnospirales</taxon>
        <taxon>Lachnospiraceae</taxon>
        <taxon>Enterocloster</taxon>
    </lineage>
</organism>
<dbReference type="PANTHER" id="PTHR30363">
    <property type="entry name" value="HTH-TYPE TRANSCRIPTIONAL REGULATOR SRLR-RELATED"/>
    <property type="match status" value="1"/>
</dbReference>
<dbReference type="KEGG" id="cbol:CGC65_19155"/>
<evidence type="ECO:0000313" key="8">
    <source>
        <dbReference type="Proteomes" id="UP000284543"/>
    </source>
</evidence>
<protein>
    <submittedName>
        <fullName evidence="6">DeoR/GlpR transcriptional regulator</fullName>
    </submittedName>
</protein>
<dbReference type="EMBL" id="QRZM01000002">
    <property type="protein sequence ID" value="RGV77643.1"/>
    <property type="molecule type" value="Genomic_DNA"/>
</dbReference>
<evidence type="ECO:0000313" key="7">
    <source>
        <dbReference type="Proteomes" id="UP000283975"/>
    </source>
</evidence>
<feature type="domain" description="HTH deoR-type" evidence="4">
    <location>
        <begin position="3"/>
        <end position="58"/>
    </location>
</feature>
<dbReference type="RefSeq" id="WP_002565002.1">
    <property type="nucleotide sequence ID" value="NZ_CABKUK010000001.1"/>
</dbReference>
<gene>
    <name evidence="6" type="ORF">DW839_19760</name>
    <name evidence="5" type="ORF">DWW02_08265</name>
</gene>
<dbReference type="InterPro" id="IPR036388">
    <property type="entry name" value="WH-like_DNA-bd_sf"/>
</dbReference>
<reference evidence="7 8" key="1">
    <citation type="submission" date="2018-08" db="EMBL/GenBank/DDBJ databases">
        <title>A genome reference for cultivated species of the human gut microbiota.</title>
        <authorList>
            <person name="Zou Y."/>
            <person name="Xue W."/>
            <person name="Luo G."/>
        </authorList>
    </citation>
    <scope>NUCLEOTIDE SEQUENCE [LARGE SCALE GENOMIC DNA]</scope>
    <source>
        <strain evidence="5 8">AF14-18</strain>
        <strain evidence="6 7">AM35-14</strain>
    </source>
</reference>
<dbReference type="Gene3D" id="3.40.50.1360">
    <property type="match status" value="1"/>
</dbReference>
<dbReference type="PROSITE" id="PS51000">
    <property type="entry name" value="HTH_DEOR_2"/>
    <property type="match status" value="1"/>
</dbReference>
<dbReference type="Gene3D" id="1.10.10.10">
    <property type="entry name" value="Winged helix-like DNA-binding domain superfamily/Winged helix DNA-binding domain"/>
    <property type="match status" value="1"/>
</dbReference>
<dbReference type="GO" id="GO:0003677">
    <property type="term" value="F:DNA binding"/>
    <property type="evidence" value="ECO:0007669"/>
    <property type="project" value="UniProtKB-KW"/>
</dbReference>
<dbReference type="InterPro" id="IPR014036">
    <property type="entry name" value="DeoR-like_C"/>
</dbReference>
<dbReference type="Pfam" id="PF00455">
    <property type="entry name" value="DeoRC"/>
    <property type="match status" value="1"/>
</dbReference>
<dbReference type="InterPro" id="IPR050313">
    <property type="entry name" value="Carb_Metab_HTH_regulators"/>
</dbReference>
<dbReference type="InterPro" id="IPR036390">
    <property type="entry name" value="WH_DNA-bd_sf"/>
</dbReference>
<evidence type="ECO:0000256" key="1">
    <source>
        <dbReference type="ARBA" id="ARBA00023015"/>
    </source>
</evidence>
<dbReference type="Pfam" id="PF08220">
    <property type="entry name" value="HTH_DeoR"/>
    <property type="match status" value="1"/>
</dbReference>
<dbReference type="InterPro" id="IPR037171">
    <property type="entry name" value="NagB/RpiA_transferase-like"/>
</dbReference>
<dbReference type="EMBL" id="QSHZ01000022">
    <property type="protein sequence ID" value="RHC54454.1"/>
    <property type="molecule type" value="Genomic_DNA"/>
</dbReference>
<dbReference type="InterPro" id="IPR018356">
    <property type="entry name" value="Tscrpt_reg_HTH_DeoR_CS"/>
</dbReference>
<sequence>MLAEQRYQKIINLMQTDGSVKVADLKKKMGVSPETVRRDLENMEAQGLIRRTRGGAFLADKEEMPGERTIQYQNFSARERENLESKVEIAEFAVRFIKEGQSIALDSGTTAYELARVIKRTFRSLTVVTNSIAILNELADAKGITLIATGGVYRPEEMAFVSDIAGMIFSKLSINTFFLTTCGISVDRGITYQRMDEIIVQEKMMEASDQTIVIADSTKLGVNSLVKMCDIDRVGMIITDSEASKEQIRPFEQAGISVEKPEN</sequence>
<dbReference type="Proteomes" id="UP000284543">
    <property type="component" value="Unassembled WGS sequence"/>
</dbReference>